<evidence type="ECO:0000313" key="2">
    <source>
        <dbReference type="Proteomes" id="UP000622317"/>
    </source>
</evidence>
<sequence length="523" mass="58096">MPANSEKDLLSIGSQNAKRGGCHQLEFAGDHVVTARVPVLPLHLTFTLPSGARISAKAFATSDGKAVARCYLPEAGEWKWEAKSSAGKGVASGHIQVDETDLPGKLRASQQDPRQFVYDNGSYFLHSGDIAETLLQAGEENWRAYIDQAAQAGFTKLRVRLAAAADSAANFYDTHRKQLNLPFWDEVEKRLLYALNRYPRMQFQLDLFAEDRDELDRFEEGDPLTHLAVSYITERYSSLANVHWNLASKIDPAKDSAVTLQALSRLGKTIYEQSPWHSLITCGQPRYANFLFDREKWCAYASLSSLGQVDGSYVAQNASLTRKPLVLDQDRAEYQLAPLQPRYYFRRLFWGVLLSGGHPTYQGLDTSGQGRGHHAGIVGYYDACHSARLKSGAHDLLHIQTFIRETCGSLVGWIPDDALGGNKPLLAKGMRSPNSDQCIIYISNPDAHEGHSGKKGEGFYSDQNAGASDIFTTFNLELPFANGTARWFSPTTGEWNGQVEITKASTIFLTPEPGDWVLWIQRD</sequence>
<name>A0A927FDR3_9BACT</name>
<dbReference type="RefSeq" id="WP_191618899.1">
    <property type="nucleotide sequence ID" value="NZ_JACYFG010000051.1"/>
</dbReference>
<dbReference type="EMBL" id="JACYFG010000051">
    <property type="protein sequence ID" value="MBD5781820.1"/>
    <property type="molecule type" value="Genomic_DNA"/>
</dbReference>
<organism evidence="1 2">
    <name type="scientific">Pelagicoccus enzymogenes</name>
    <dbReference type="NCBI Taxonomy" id="2773457"/>
    <lineage>
        <taxon>Bacteria</taxon>
        <taxon>Pseudomonadati</taxon>
        <taxon>Verrucomicrobiota</taxon>
        <taxon>Opitutia</taxon>
        <taxon>Puniceicoccales</taxon>
        <taxon>Pelagicoccaceae</taxon>
        <taxon>Pelagicoccus</taxon>
    </lineage>
</organism>
<protein>
    <submittedName>
        <fullName evidence="1">DUF4038 domain-containing protein</fullName>
    </submittedName>
</protein>
<dbReference type="Proteomes" id="UP000622317">
    <property type="component" value="Unassembled WGS sequence"/>
</dbReference>
<evidence type="ECO:0000313" key="1">
    <source>
        <dbReference type="EMBL" id="MBD5781820.1"/>
    </source>
</evidence>
<proteinExistence type="predicted"/>
<reference evidence="1" key="1">
    <citation type="submission" date="2020-09" db="EMBL/GenBank/DDBJ databases">
        <title>Pelagicoccus enzymogenes sp. nov. with an EPS production, isolated from marine sediment.</title>
        <authorList>
            <person name="Feng X."/>
        </authorList>
    </citation>
    <scope>NUCLEOTIDE SEQUENCE</scope>
    <source>
        <strain evidence="1">NFK12</strain>
    </source>
</reference>
<dbReference type="Gene3D" id="3.20.20.80">
    <property type="entry name" value="Glycosidases"/>
    <property type="match status" value="1"/>
</dbReference>
<dbReference type="AlphaFoldDB" id="A0A927FDR3"/>
<gene>
    <name evidence="1" type="ORF">IEN85_20130</name>
</gene>
<comment type="caution">
    <text evidence="1">The sequence shown here is derived from an EMBL/GenBank/DDBJ whole genome shotgun (WGS) entry which is preliminary data.</text>
</comment>
<keyword evidence="2" id="KW-1185">Reference proteome</keyword>
<accession>A0A927FDR3</accession>